<evidence type="ECO:0000256" key="10">
    <source>
        <dbReference type="ARBA" id="ARBA00022967"/>
    </source>
</evidence>
<evidence type="ECO:0000259" key="16">
    <source>
        <dbReference type="PROSITE" id="PS50990"/>
    </source>
</evidence>
<feature type="transmembrane region" description="Helical" evidence="13">
    <location>
        <begin position="277"/>
        <end position="300"/>
    </location>
</feature>
<feature type="transmembrane region" description="Helical" evidence="13">
    <location>
        <begin position="306"/>
        <end position="325"/>
    </location>
</feature>
<keyword evidence="4" id="KW-0645">Protease</keyword>
<dbReference type="InterPro" id="IPR036640">
    <property type="entry name" value="ABC1_TM_sf"/>
</dbReference>
<gene>
    <name evidence="17" type="ORF">GYN21_10495</name>
</gene>
<keyword evidence="8" id="KW-0788">Thiol protease</keyword>
<proteinExistence type="predicted"/>
<keyword evidence="11 13" id="KW-1133">Transmembrane helix</keyword>
<dbReference type="SUPFAM" id="SSF90123">
    <property type="entry name" value="ABC transporter transmembrane region"/>
    <property type="match status" value="1"/>
</dbReference>
<evidence type="ECO:0000259" key="15">
    <source>
        <dbReference type="PROSITE" id="PS50929"/>
    </source>
</evidence>
<keyword evidence="9" id="KW-0067">ATP-binding</keyword>
<evidence type="ECO:0000256" key="12">
    <source>
        <dbReference type="ARBA" id="ARBA00023136"/>
    </source>
</evidence>
<dbReference type="Gene3D" id="1.20.1560.10">
    <property type="entry name" value="ABC transporter type 1, transmembrane domain"/>
    <property type="match status" value="1"/>
</dbReference>
<dbReference type="CDD" id="cd18570">
    <property type="entry name" value="ABC_6TM_PCAT1_LagD_like"/>
    <property type="match status" value="1"/>
</dbReference>
<feature type="domain" description="ABC transmembrane type-1" evidence="15">
    <location>
        <begin position="170"/>
        <end position="449"/>
    </location>
</feature>
<keyword evidence="18" id="KW-1185">Reference proteome</keyword>
<evidence type="ECO:0000256" key="3">
    <source>
        <dbReference type="ARBA" id="ARBA00022475"/>
    </source>
</evidence>
<dbReference type="InterPro" id="IPR003439">
    <property type="entry name" value="ABC_transporter-like_ATP-bd"/>
</dbReference>
<keyword evidence="6" id="KW-0547">Nucleotide-binding</keyword>
<evidence type="ECO:0000256" key="5">
    <source>
        <dbReference type="ARBA" id="ARBA00022692"/>
    </source>
</evidence>
<keyword evidence="3" id="KW-1003">Cell membrane</keyword>
<evidence type="ECO:0000256" key="8">
    <source>
        <dbReference type="ARBA" id="ARBA00022807"/>
    </source>
</evidence>
<dbReference type="SUPFAM" id="SSF52540">
    <property type="entry name" value="P-loop containing nucleoside triphosphate hydrolases"/>
    <property type="match status" value="1"/>
</dbReference>
<dbReference type="PROSITE" id="PS50990">
    <property type="entry name" value="PEPTIDASE_C39"/>
    <property type="match status" value="1"/>
</dbReference>
<evidence type="ECO:0000259" key="14">
    <source>
        <dbReference type="PROSITE" id="PS50893"/>
    </source>
</evidence>
<evidence type="ECO:0000313" key="18">
    <source>
        <dbReference type="Proteomes" id="UP001522450"/>
    </source>
</evidence>
<evidence type="ECO:0000313" key="17">
    <source>
        <dbReference type="EMBL" id="MCJ1990641.1"/>
    </source>
</evidence>
<dbReference type="Gene3D" id="3.40.50.300">
    <property type="entry name" value="P-loop containing nucleotide triphosphate hydrolases"/>
    <property type="match status" value="1"/>
</dbReference>
<evidence type="ECO:0000256" key="2">
    <source>
        <dbReference type="ARBA" id="ARBA00022448"/>
    </source>
</evidence>
<dbReference type="PANTHER" id="PTHR43394:SF1">
    <property type="entry name" value="ATP-BINDING CASSETTE SUB-FAMILY B MEMBER 10, MITOCHONDRIAL"/>
    <property type="match status" value="1"/>
</dbReference>
<dbReference type="EMBL" id="JAAECS010000014">
    <property type="protein sequence ID" value="MCJ1990641.1"/>
    <property type="molecule type" value="Genomic_DNA"/>
</dbReference>
<dbReference type="NCBIfam" id="TIGR01193">
    <property type="entry name" value="bacteriocin_ABC"/>
    <property type="match status" value="1"/>
</dbReference>
<dbReference type="InterPro" id="IPR005897">
    <property type="entry name" value="Pept_C39_ABC_bacteriocin"/>
</dbReference>
<dbReference type="Pfam" id="PF00664">
    <property type="entry name" value="ABC_membrane"/>
    <property type="match status" value="1"/>
</dbReference>
<dbReference type="InterPro" id="IPR039421">
    <property type="entry name" value="Type_1_exporter"/>
</dbReference>
<evidence type="ECO:0000256" key="6">
    <source>
        <dbReference type="ARBA" id="ARBA00022741"/>
    </source>
</evidence>
<feature type="transmembrane region" description="Helical" evidence="13">
    <location>
        <begin position="166"/>
        <end position="188"/>
    </location>
</feature>
<protein>
    <submittedName>
        <fullName evidence="17">Peptide cleavage/export ABC transporter</fullName>
    </submittedName>
</protein>
<organism evidence="17 18">
    <name type="scientific">Pseudolactococcus carnosus</name>
    <dbReference type="NCBI Taxonomy" id="2749961"/>
    <lineage>
        <taxon>Bacteria</taxon>
        <taxon>Bacillati</taxon>
        <taxon>Bacillota</taxon>
        <taxon>Bacilli</taxon>
        <taxon>Lactobacillales</taxon>
        <taxon>Streptococcaceae</taxon>
        <taxon>Pseudolactococcus</taxon>
    </lineage>
</organism>
<sequence length="714" mass="80268">MFGRYKYTPQVDMRDCGVAALATVAKHFGSVFSIAHLRELAKTDREGTTALGLVKAAEALNFDTRVLQADMTLFDMDDVPYPFIAHVNKDGKLLHYYVVYASKKDKLIIADPDPDVGVIKMSKERFASEWTGVSIFLAPTVNYKVQKGDENSLWHFLPLLYKQKGLITNIIMAYFLVTVINIAGSYYLQSIIDEYVPNQMVSTLSIVSIGLVVTYLLQQVMSYSQIYLLTVFGQRLAIDVILSYIRHIFELPMQFFATRRTGEILSRFTDANAIIDALASTMLSIFLDMSIVITVGLFLFFQNATLFLFTLVSIPIYSLIVLIFVKPFQKMNAQVMQSNALLNSAIIEDVNGIETLKSLTSEIVSYQKIDREFVRYLTCSFKRDRYEAIQMSLKQGLKLCLTVGVLYAGSRLVMADKLSLGQLITYNTLLAYFTNPLENMINLQTKIQQARVANHRLNEVYLVDSEFNGERMINDLGLIEGITLDKVSYKYGFGREVLKEIDLKIEAGEKVAFVGASGCGKTTLAKLLVHYFEASNGTIKINQLDINLIDKRLLRQKINYVPQQPYIFTGSIMANLTLGARPDITPQDIFRACDIAAIREDIEAMSMGYQTELTDGSGISGGQKQRIALARALLTSPDVLILDEATSSLDLFTEKRVIDQLMSLDQTIIFVAHRLSIADRVDKIIVMDKGEIIESGSHETLLALNKQYKQMFNL</sequence>
<dbReference type="InterPro" id="IPR017871">
    <property type="entry name" value="ABC_transporter-like_CS"/>
</dbReference>
<evidence type="ECO:0000256" key="1">
    <source>
        <dbReference type="ARBA" id="ARBA00004651"/>
    </source>
</evidence>
<dbReference type="InterPro" id="IPR005074">
    <property type="entry name" value="Peptidase_C39"/>
</dbReference>
<dbReference type="InterPro" id="IPR003593">
    <property type="entry name" value="AAA+_ATPase"/>
</dbReference>
<keyword evidence="5 13" id="KW-0812">Transmembrane</keyword>
<dbReference type="PROSITE" id="PS50893">
    <property type="entry name" value="ABC_TRANSPORTER_2"/>
    <property type="match status" value="1"/>
</dbReference>
<comment type="caution">
    <text evidence="17">The sequence shown here is derived from an EMBL/GenBank/DDBJ whole genome shotgun (WGS) entry which is preliminary data.</text>
</comment>
<evidence type="ECO:0000256" key="13">
    <source>
        <dbReference type="SAM" id="Phobius"/>
    </source>
</evidence>
<dbReference type="InterPro" id="IPR011527">
    <property type="entry name" value="ABC1_TM_dom"/>
</dbReference>
<comment type="subcellular location">
    <subcellularLocation>
        <location evidence="1">Cell membrane</location>
        <topology evidence="1">Multi-pass membrane protein</topology>
    </subcellularLocation>
</comment>
<keyword evidence="10" id="KW-1278">Translocase</keyword>
<dbReference type="PANTHER" id="PTHR43394">
    <property type="entry name" value="ATP-DEPENDENT PERMEASE MDL1, MITOCHONDRIAL"/>
    <property type="match status" value="1"/>
</dbReference>
<dbReference type="RefSeq" id="WP_244034857.1">
    <property type="nucleotide sequence ID" value="NZ_JAAECS010000014.1"/>
</dbReference>
<keyword evidence="7" id="KW-0378">Hydrolase</keyword>
<dbReference type="Proteomes" id="UP001522450">
    <property type="component" value="Unassembled WGS sequence"/>
</dbReference>
<feature type="domain" description="Peptidase C39" evidence="16">
    <location>
        <begin position="10"/>
        <end position="137"/>
    </location>
</feature>
<evidence type="ECO:0000256" key="4">
    <source>
        <dbReference type="ARBA" id="ARBA00022670"/>
    </source>
</evidence>
<evidence type="ECO:0000256" key="11">
    <source>
        <dbReference type="ARBA" id="ARBA00022989"/>
    </source>
</evidence>
<keyword evidence="12 13" id="KW-0472">Membrane</keyword>
<name>A0ABT0AVC9_9LACT</name>
<reference evidence="17 18" key="1">
    <citation type="journal article" date="2022" name="Microbiol. Res.">
        <title>Comparative genome analysis, predicted lifestyle and antimicrobial strategies of Lactococcus carnosus and Lactococcus paracarnosus isolated from meat.</title>
        <authorList>
            <person name="Werum V."/>
            <person name="Ehrmann M."/>
            <person name="Vogel R."/>
            <person name="Hilgarth M."/>
        </authorList>
    </citation>
    <scope>NUCLEOTIDE SEQUENCE [LARGE SCALE GENOMIC DNA]</scope>
    <source>
        <strain evidence="17 18">TMW22177</strain>
    </source>
</reference>
<dbReference type="PROSITE" id="PS50929">
    <property type="entry name" value="ABC_TM1F"/>
    <property type="match status" value="1"/>
</dbReference>
<accession>A0ABT0AVC9</accession>
<evidence type="ECO:0000256" key="7">
    <source>
        <dbReference type="ARBA" id="ARBA00022801"/>
    </source>
</evidence>
<dbReference type="Pfam" id="PF03412">
    <property type="entry name" value="Peptidase_C39"/>
    <property type="match status" value="1"/>
</dbReference>
<dbReference type="Gene3D" id="3.90.70.10">
    <property type="entry name" value="Cysteine proteinases"/>
    <property type="match status" value="1"/>
</dbReference>
<dbReference type="InterPro" id="IPR027417">
    <property type="entry name" value="P-loop_NTPase"/>
</dbReference>
<feature type="domain" description="ABC transporter" evidence="14">
    <location>
        <begin position="482"/>
        <end position="714"/>
    </location>
</feature>
<dbReference type="PROSITE" id="PS00211">
    <property type="entry name" value="ABC_TRANSPORTER_1"/>
    <property type="match status" value="1"/>
</dbReference>
<dbReference type="SMART" id="SM00382">
    <property type="entry name" value="AAA"/>
    <property type="match status" value="1"/>
</dbReference>
<keyword evidence="2" id="KW-0813">Transport</keyword>
<feature type="transmembrane region" description="Helical" evidence="13">
    <location>
        <begin position="200"/>
        <end position="217"/>
    </location>
</feature>
<dbReference type="CDD" id="cd02418">
    <property type="entry name" value="Peptidase_C39B"/>
    <property type="match status" value="1"/>
</dbReference>
<evidence type="ECO:0000256" key="9">
    <source>
        <dbReference type="ARBA" id="ARBA00022840"/>
    </source>
</evidence>
<dbReference type="Pfam" id="PF00005">
    <property type="entry name" value="ABC_tran"/>
    <property type="match status" value="1"/>
</dbReference>